<dbReference type="Gene3D" id="1.20.120.1630">
    <property type="match status" value="1"/>
</dbReference>
<dbReference type="PROSITE" id="PS50244">
    <property type="entry name" value="S5A_REDUCTASE"/>
    <property type="match status" value="1"/>
</dbReference>
<evidence type="ECO:0000256" key="2">
    <source>
        <dbReference type="ARBA" id="ARBA00022692"/>
    </source>
</evidence>
<dbReference type="GO" id="GO:0012505">
    <property type="term" value="C:endomembrane system"/>
    <property type="evidence" value="ECO:0007669"/>
    <property type="project" value="UniProtKB-SubCell"/>
</dbReference>
<evidence type="ECO:0000313" key="8">
    <source>
        <dbReference type="Proteomes" id="UP000077384"/>
    </source>
</evidence>
<dbReference type="Proteomes" id="UP000077384">
    <property type="component" value="Unassembled WGS sequence"/>
</dbReference>
<evidence type="ECO:0000313" key="7">
    <source>
        <dbReference type="EMBL" id="OBR93413.1"/>
    </source>
</evidence>
<keyword evidence="2 5" id="KW-0812">Transmembrane</keyword>
<dbReference type="GO" id="GO:0008168">
    <property type="term" value="F:methyltransferase activity"/>
    <property type="evidence" value="ECO:0007669"/>
    <property type="project" value="UniProtKB-KW"/>
</dbReference>
<gene>
    <name evidence="7" type="ORF">CLCOS_24550</name>
    <name evidence="6" type="ORF">WX73_02393</name>
</gene>
<comment type="caution">
    <text evidence="6">The sequence shown here is derived from an EMBL/GenBank/DDBJ whole genome shotgun (WGS) entry which is preliminary data.</text>
</comment>
<dbReference type="Pfam" id="PF04191">
    <property type="entry name" value="PEMT"/>
    <property type="match status" value="1"/>
</dbReference>
<evidence type="ECO:0000256" key="1">
    <source>
        <dbReference type="ARBA" id="ARBA00004127"/>
    </source>
</evidence>
<dbReference type="EMBL" id="LITQ01000002">
    <property type="protein sequence ID" value="OAA94681.1"/>
    <property type="molecule type" value="Genomic_DNA"/>
</dbReference>
<evidence type="ECO:0000256" key="5">
    <source>
        <dbReference type="SAM" id="Phobius"/>
    </source>
</evidence>
<evidence type="ECO:0000313" key="9">
    <source>
        <dbReference type="Proteomes" id="UP000093694"/>
    </source>
</evidence>
<sequence length="204" mass="23969">MDISDFAKFSNMFEYNIYIFAIGFMFLCEFIIWIFASSGNKKNRKKSDRGSIWLIVLGYWLSIYVSYYFTGSEVSEFIRNLVFPHIFYYLGIFLIIAGTIIRAYSVWTLKKAFTLSVQTTSDQHLIQKGFYRYVRNPAYTGSILSLLGIAFSLRNILAPIVVLAICVLCYGIRIKVEEKALREQFKKEFEDYCKRTYCLFPFVW</sequence>
<dbReference type="PATRIC" id="fig|1705578.3.peg.1716"/>
<keyword evidence="9" id="KW-1185">Reference proteome</keyword>
<evidence type="ECO:0000313" key="6">
    <source>
        <dbReference type="EMBL" id="OAA94681.1"/>
    </source>
</evidence>
<organism evidence="6 8">
    <name type="scientific">Clostridium coskatii</name>
    <dbReference type="NCBI Taxonomy" id="1705578"/>
    <lineage>
        <taxon>Bacteria</taxon>
        <taxon>Bacillati</taxon>
        <taxon>Bacillota</taxon>
        <taxon>Clostridia</taxon>
        <taxon>Eubacteriales</taxon>
        <taxon>Clostridiaceae</taxon>
        <taxon>Clostridium</taxon>
    </lineage>
</organism>
<feature type="transmembrane region" description="Helical" evidence="5">
    <location>
        <begin position="50"/>
        <end position="70"/>
    </location>
</feature>
<evidence type="ECO:0000256" key="3">
    <source>
        <dbReference type="ARBA" id="ARBA00022989"/>
    </source>
</evidence>
<reference evidence="7 9" key="2">
    <citation type="journal article" date="2016" name="Front. Microbiol.">
        <title>Industrial Acetogenic Biocatalysts: A Comparative Metabolic and Genomic Analysis.</title>
        <authorList>
            <person name="Bengelsdorf F."/>
            <person name="Poehlein A."/>
            <person name="Sonja S."/>
            <person name="Erz C."/>
            <person name="Hummel T."/>
            <person name="Hoffmeister S."/>
            <person name="Daniel R."/>
            <person name="Durre P."/>
        </authorList>
    </citation>
    <scope>NUCLEOTIDE SEQUENCE [LARGE SCALE GENOMIC DNA]</scope>
    <source>
        <strain evidence="7 9">PTA-10522</strain>
    </source>
</reference>
<feature type="transmembrane region" description="Helical" evidence="5">
    <location>
        <begin position="86"/>
        <end position="109"/>
    </location>
</feature>
<accession>A0A166U8L6</accession>
<proteinExistence type="predicted"/>
<keyword evidence="6" id="KW-0489">Methyltransferase</keyword>
<dbReference type="PANTHER" id="PTHR12714:SF9">
    <property type="entry name" value="PROTEIN-S-ISOPRENYLCYSTEINE O-METHYLTRANSFERASE"/>
    <property type="match status" value="1"/>
</dbReference>
<protein>
    <submittedName>
        <fullName evidence="6">Isoprenylcysteine carboxyl methyltransferase (ICMT) family protein</fullName>
    </submittedName>
</protein>
<keyword evidence="3 5" id="KW-1133">Transmembrane helix</keyword>
<evidence type="ECO:0000256" key="4">
    <source>
        <dbReference type="ARBA" id="ARBA00023136"/>
    </source>
</evidence>
<dbReference type="EMBL" id="LROR01000053">
    <property type="protein sequence ID" value="OBR93413.1"/>
    <property type="molecule type" value="Genomic_DNA"/>
</dbReference>
<dbReference type="Proteomes" id="UP000093694">
    <property type="component" value="Unassembled WGS sequence"/>
</dbReference>
<feature type="transmembrane region" description="Helical" evidence="5">
    <location>
        <begin position="156"/>
        <end position="176"/>
    </location>
</feature>
<keyword evidence="4 5" id="KW-0472">Membrane</keyword>
<feature type="transmembrane region" description="Helical" evidence="5">
    <location>
        <begin position="15"/>
        <end position="38"/>
    </location>
</feature>
<comment type="subcellular location">
    <subcellularLocation>
        <location evidence="1">Endomembrane system</location>
        <topology evidence="1">Multi-pass membrane protein</topology>
    </subcellularLocation>
</comment>
<dbReference type="GO" id="GO:0032259">
    <property type="term" value="P:methylation"/>
    <property type="evidence" value="ECO:0007669"/>
    <property type="project" value="UniProtKB-KW"/>
</dbReference>
<dbReference type="AlphaFoldDB" id="A0A166U8L6"/>
<dbReference type="RefSeq" id="WP_082853476.1">
    <property type="nucleotide sequence ID" value="NZ_LITQ01000002.1"/>
</dbReference>
<name>A0A166U8L6_9CLOT</name>
<dbReference type="PANTHER" id="PTHR12714">
    <property type="entry name" value="PROTEIN-S ISOPRENYLCYSTEINE O-METHYLTRANSFERASE"/>
    <property type="match status" value="1"/>
</dbReference>
<keyword evidence="6" id="KW-0808">Transferase</keyword>
<reference evidence="6 8" key="1">
    <citation type="journal article" date="2015" name="Biotechnol. Bioeng.">
        <title>Genome sequence and phenotypic characterization of Caulobacter segnis.</title>
        <authorList>
            <person name="Patel S."/>
            <person name="Fletcher B."/>
            <person name="Scott D.C."/>
            <person name="Ely B."/>
        </authorList>
    </citation>
    <scope>NUCLEOTIDE SEQUENCE [LARGE SCALE GENOMIC DNA]</scope>
    <source>
        <strain evidence="6 8">PS02</strain>
    </source>
</reference>
<feature type="transmembrane region" description="Helical" evidence="5">
    <location>
        <begin position="130"/>
        <end position="150"/>
    </location>
</feature>
<dbReference type="InterPro" id="IPR007318">
    <property type="entry name" value="Phopholipid_MeTrfase"/>
</dbReference>